<dbReference type="AlphaFoldDB" id="A0A0B4UBB6"/>
<organism evidence="2">
    <name type="scientific">Heloderma suspectum cinctum</name>
    <name type="common">Banded Gila monster</name>
    <dbReference type="NCBI Taxonomy" id="537493"/>
    <lineage>
        <taxon>Eukaryota</taxon>
        <taxon>Metazoa</taxon>
        <taxon>Chordata</taxon>
        <taxon>Craniata</taxon>
        <taxon>Vertebrata</taxon>
        <taxon>Euteleostomi</taxon>
        <taxon>Lepidosauria</taxon>
        <taxon>Squamata</taxon>
        <taxon>Bifurcata</taxon>
        <taxon>Unidentata</taxon>
        <taxon>Episquamata</taxon>
        <taxon>Toxicofera</taxon>
        <taxon>Anguimorpha</taxon>
        <taxon>Neoanguimorpha</taxon>
        <taxon>Helodermatidae</taxon>
        <taxon>Heloderma</taxon>
    </lineage>
</organism>
<proteinExistence type="evidence at transcript level"/>
<dbReference type="InterPro" id="IPR051660">
    <property type="entry name" value="BPI_fold-BPI/LBP"/>
</dbReference>
<dbReference type="GO" id="GO:0008289">
    <property type="term" value="F:lipid binding"/>
    <property type="evidence" value="ECO:0007669"/>
    <property type="project" value="InterPro"/>
</dbReference>
<dbReference type="PANTHER" id="PTHR46019:SF4">
    <property type="entry name" value="BPI FOLD-CONTAINING FAMILY B MEMBER 4"/>
    <property type="match status" value="1"/>
</dbReference>
<dbReference type="Gene3D" id="3.15.20.10">
    <property type="entry name" value="Bactericidal permeability-increasing protein, domain 2"/>
    <property type="match status" value="1"/>
</dbReference>
<dbReference type="SUPFAM" id="SSF55394">
    <property type="entry name" value="Bactericidal permeability-increasing protein, BPI"/>
    <property type="match status" value="2"/>
</dbReference>
<reference evidence="2" key="1">
    <citation type="journal article" date="2014" name="Toxins">
        <title>Fossilized venom: the unusually conserved venom profiles of heloderma species (beaded lizards and gila monsters).</title>
        <authorList>
            <person name="Koludarov I."/>
            <person name="Jackson T.N."/>
            <person name="Sunagar K."/>
            <person name="Nouwens A."/>
            <person name="Hendrikx I."/>
            <person name="Fry B.G."/>
        </authorList>
    </citation>
    <scope>NUCLEOTIDE SEQUENCE</scope>
    <source>
        <tissue evidence="2">Mandibular venom gland</tissue>
    </source>
</reference>
<dbReference type="InterPro" id="IPR017942">
    <property type="entry name" value="Lipid-bd_serum_glycop_N"/>
</dbReference>
<dbReference type="PANTHER" id="PTHR46019">
    <property type="entry name" value="BPI FOLD-CONTAINING FAMILY B MEMBER 4-RELATED"/>
    <property type="match status" value="1"/>
</dbReference>
<dbReference type="EMBL" id="KP224275">
    <property type="protein sequence ID" value="AJC97274.1"/>
    <property type="molecule type" value="mRNA"/>
</dbReference>
<feature type="domain" description="Lipid-binding serum glycoprotein C-terminal" evidence="1">
    <location>
        <begin position="185"/>
        <end position="377"/>
    </location>
</feature>
<feature type="non-terminal residue" evidence="2">
    <location>
        <position position="1"/>
    </location>
</feature>
<accession>A0A0B4UBB6</accession>
<dbReference type="SMART" id="SM00329">
    <property type="entry name" value="BPI2"/>
    <property type="match status" value="1"/>
</dbReference>
<sequence length="377" mass="39314">ADYTVVLLPEINGGIVSAKIKLEITGSALLGASSLIKISLELTSQVKPGLANFSEGTYDIIIHECISQVGAIDISLLGSKLPTSALNRIRESIISDINRQVCSVMAVVLNGVKEPVLSSVNVDLPIGSYGKLKYRLAGLPSVTDAYAAYDIFGDFDVVGKGVISIPDDAVSISPPSIQDYAECRSFHPEFLNMVVAVIGNIEPQELSLTPDVFSGAAGLRDAILALVPSGGSGIKSTDVFSLKLSPLEGPVLIFANDNAVAQFTVQIEVFAQNVDGSLASILVMGDSLSLATIFSVVGGKLSLTLSITSHDLQLVSSGVGISQVAGLKPHFSSLLGKIILPLLNGPLRDGIPMPSIPGTELVNVNIRIVQGVLVLCA</sequence>
<dbReference type="Pfam" id="PF01273">
    <property type="entry name" value="LBP_BPI_CETP"/>
    <property type="match status" value="1"/>
</dbReference>
<dbReference type="Pfam" id="PF02886">
    <property type="entry name" value="LBP_BPI_CETP_C"/>
    <property type="match status" value="1"/>
</dbReference>
<dbReference type="InterPro" id="IPR017943">
    <property type="entry name" value="Bactericidal_perm-incr_a/b_dom"/>
</dbReference>
<protein>
    <submittedName>
        <fullName evidence="2">BPI fold-containing protein</fullName>
    </submittedName>
</protein>
<evidence type="ECO:0000313" key="2">
    <source>
        <dbReference type="EMBL" id="AJC97274.1"/>
    </source>
</evidence>
<evidence type="ECO:0000259" key="1">
    <source>
        <dbReference type="SMART" id="SM00329"/>
    </source>
</evidence>
<name>A0A0B4UBB6_HELSC</name>
<dbReference type="InterPro" id="IPR001124">
    <property type="entry name" value="Lipid-bd_serum_glycop_C"/>
</dbReference>